<dbReference type="Proteomes" id="UP000320813">
    <property type="component" value="Unassembled WGS sequence"/>
</dbReference>
<accession>A0A519BAK0</accession>
<organism evidence="2 3">
    <name type="scientific">Candidatus Acidulodesulfobacterium ferriphilum</name>
    <dbReference type="NCBI Taxonomy" id="2597223"/>
    <lineage>
        <taxon>Bacteria</taxon>
        <taxon>Deltaproteobacteria</taxon>
        <taxon>Candidatus Acidulodesulfobacterales</taxon>
        <taxon>Candidatus Acidulodesulfobacterium</taxon>
    </lineage>
</organism>
<name>A0A519BAK0_9DELT</name>
<reference evidence="2 3" key="1">
    <citation type="submission" date="2019-01" db="EMBL/GenBank/DDBJ databases">
        <title>Insights into ecological role of a new deltaproteobacterial order Candidatus Sinidesulfobacterales (Sva0485) by metagenomics and metatranscriptomics.</title>
        <authorList>
            <person name="Tan S."/>
            <person name="Liu J."/>
            <person name="Fang Y."/>
            <person name="Hedlund B.P."/>
            <person name="Lian Z.H."/>
            <person name="Huang L.Y."/>
            <person name="Li J.T."/>
            <person name="Huang L.N."/>
            <person name="Li W.J."/>
            <person name="Jiang H.C."/>
            <person name="Dong H.L."/>
            <person name="Shu W.S."/>
        </authorList>
    </citation>
    <scope>NUCLEOTIDE SEQUENCE [LARGE SCALE GENOMIC DNA]</scope>
    <source>
        <strain evidence="2">AP3</strain>
    </source>
</reference>
<proteinExistence type="predicted"/>
<evidence type="ECO:0000313" key="3">
    <source>
        <dbReference type="Proteomes" id="UP000320813"/>
    </source>
</evidence>
<evidence type="ECO:0000313" key="2">
    <source>
        <dbReference type="EMBL" id="RZD14319.1"/>
    </source>
</evidence>
<gene>
    <name evidence="2" type="ORF">EVJ47_06535</name>
</gene>
<feature type="region of interest" description="Disordered" evidence="1">
    <location>
        <begin position="643"/>
        <end position="663"/>
    </location>
</feature>
<protein>
    <submittedName>
        <fullName evidence="2">Uncharacterized protein</fullName>
    </submittedName>
</protein>
<evidence type="ECO:0000256" key="1">
    <source>
        <dbReference type="SAM" id="MobiDB-lite"/>
    </source>
</evidence>
<feature type="compositionally biased region" description="Low complexity" evidence="1">
    <location>
        <begin position="647"/>
        <end position="657"/>
    </location>
</feature>
<dbReference type="AlphaFoldDB" id="A0A519BAK0"/>
<sequence length="894" mass="96140">MRFKLNLKRLRKIYLLIALLITFTATPFILSGCASSGQGQSPLQFNGTSINGPVVSFNLTGPVFAQTTQPSNLWGSVVCQGMDSNHLLPLNSQYQSIALLPGDLSASFGTCLSLGTVNAGSLKNIQVTTPPPLSNGSNVNVLTAYDLNTTVPVQVSFTDDTCLTQTQNCYNDYMGIHSTGHSYLMGYYSLNSTKENDPWLLGNKGNYVVTIQEFIDVIPSLQPGPSPSIPQNITTCPQGQTCTNGPDGQMGYWVPLNAQTTYLYGSSATSCGNGDKTCLGNDIINSGNQASQRGAVSQTLEIPVDLLHAAALNYLRVVITGYEGDTRPWPEAVWHEGNKKKKGYWTSLNNQQGYNFDTGVAWNKGRIIAGQHCVKTNTPGGRKTICNIIDYGYHSGNHNFNYSVFSEPFAVQVEPIAVVQLAAVPYAIEYMPPGSKSYLNYSDTMTEGTQFQIGENGGVSNASGSVTGTCTGTNLDFNLGIFGVGGGFKNSDLNCNSSSNSSGTSQGTSTADTDYIKAASTNGNKIYSEGYIPGNYFKEAFWNDVFELDIDQPYAVYDDNGNSVTRFLPVTGYPDLASITVAELAACAAGETSITITGLDGTPQTINPCQAGFIVANPPKPMYLTGPQALSLLSLDPFYPTGQSFDPSSSPTSSNPNRFTIPQNIPTKNCGPYNITSQFCGTEIKNSTEVSGTAGNQTGIVTGVTVANTNKNASDWDINLTGTYKSVSAGVSVGGTTVNILGTSNSSGAQMNYYNSTTLSVEQAITFQTEVADSNYYILILSPSSIPTPSYSNCADNFKNNLITLYPYQDNNFSTLLFRDPCAPSPPFPFHPSLKRGAPMPKILIQKVFQENPYLVNEILKRRQWQRSQFLKHLKAVVPASRQGALDMSGKPLR</sequence>
<comment type="caution">
    <text evidence="2">The sequence shown here is derived from an EMBL/GenBank/DDBJ whole genome shotgun (WGS) entry which is preliminary data.</text>
</comment>
<dbReference type="PROSITE" id="PS51257">
    <property type="entry name" value="PROKAR_LIPOPROTEIN"/>
    <property type="match status" value="1"/>
</dbReference>
<dbReference type="EMBL" id="SGBD01000003">
    <property type="protein sequence ID" value="RZD14319.1"/>
    <property type="molecule type" value="Genomic_DNA"/>
</dbReference>